<dbReference type="PANTHER" id="PTHR23155">
    <property type="entry name" value="DISEASE RESISTANCE PROTEIN RP"/>
    <property type="match status" value="1"/>
</dbReference>
<dbReference type="InterPro" id="IPR044974">
    <property type="entry name" value="Disease_R_plants"/>
</dbReference>
<dbReference type="RefSeq" id="XP_060673817.1">
    <property type="nucleotide sequence ID" value="XM_060817834.1"/>
</dbReference>
<dbReference type="Gene3D" id="1.10.10.10">
    <property type="entry name" value="Winged helix-like DNA-binding domain superfamily/Winged helix DNA-binding domain"/>
    <property type="match status" value="1"/>
</dbReference>
<dbReference type="GeneID" id="132803966"/>
<evidence type="ECO:0000256" key="1">
    <source>
        <dbReference type="ARBA" id="ARBA00022737"/>
    </source>
</evidence>
<feature type="domain" description="Disease resistance protein winged helix" evidence="2">
    <location>
        <begin position="112"/>
        <end position="180"/>
    </location>
</feature>
<evidence type="ECO:0000313" key="4">
    <source>
        <dbReference type="RefSeq" id="XP_060673817.1"/>
    </source>
</evidence>
<dbReference type="InterPro" id="IPR027417">
    <property type="entry name" value="P-loop_NTPase"/>
</dbReference>
<evidence type="ECO:0000259" key="2">
    <source>
        <dbReference type="Pfam" id="PF23559"/>
    </source>
</evidence>
<dbReference type="Pfam" id="PF23559">
    <property type="entry name" value="WHD_DRP"/>
    <property type="match status" value="1"/>
</dbReference>
<dbReference type="InterPro" id="IPR036388">
    <property type="entry name" value="WH-like_DNA-bd_sf"/>
</dbReference>
<keyword evidence="1" id="KW-0677">Repeat</keyword>
<evidence type="ECO:0000313" key="3">
    <source>
        <dbReference type="Proteomes" id="UP001652623"/>
    </source>
</evidence>
<accession>A0ABM4AAS4</accession>
<dbReference type="PANTHER" id="PTHR23155:SF1211">
    <property type="entry name" value="OS09G0313500 PROTEIN"/>
    <property type="match status" value="1"/>
</dbReference>
<dbReference type="Proteomes" id="UP001652623">
    <property type="component" value="Chromosome 6"/>
</dbReference>
<name>A0ABM4AAS4_ZIZJJ</name>
<sequence>MGTIPMHELFGLPEDDYWSVFKHRAFGNKSEERPSLVKIGKEIFRKCKGNPLAAKTLGSLLRSKSEEKKWVSVKESELWNLPQGESSILPALKLSYLHLSIKLRRCFAFCAMFPKDYRIVKETLIHLWIANDLISSKGNMEVEEIGNKICKELYSRSFFQDAIDEGLGCFKMHDLVHDLAQSIMEDECHVIENYRPVNLSESVCHLMWSYSDPPFDMVFALCKAESLRTLMLLSSVKKIKPHKFLHGLDVHSLRAFVAVGVVVL</sequence>
<dbReference type="InterPro" id="IPR042197">
    <property type="entry name" value="Apaf_helical"/>
</dbReference>
<proteinExistence type="predicted"/>
<organism evidence="3 4">
    <name type="scientific">Ziziphus jujuba</name>
    <name type="common">Chinese jujube</name>
    <name type="synonym">Ziziphus sativa</name>
    <dbReference type="NCBI Taxonomy" id="326968"/>
    <lineage>
        <taxon>Eukaryota</taxon>
        <taxon>Viridiplantae</taxon>
        <taxon>Streptophyta</taxon>
        <taxon>Embryophyta</taxon>
        <taxon>Tracheophyta</taxon>
        <taxon>Spermatophyta</taxon>
        <taxon>Magnoliopsida</taxon>
        <taxon>eudicotyledons</taxon>
        <taxon>Gunneridae</taxon>
        <taxon>Pentapetalae</taxon>
        <taxon>rosids</taxon>
        <taxon>fabids</taxon>
        <taxon>Rosales</taxon>
        <taxon>Rhamnaceae</taxon>
        <taxon>Paliureae</taxon>
        <taxon>Ziziphus</taxon>
    </lineage>
</organism>
<protein>
    <submittedName>
        <fullName evidence="4">Disease resistance protein RGA3</fullName>
    </submittedName>
</protein>
<gene>
    <name evidence="4" type="primary">LOC132803966</name>
</gene>
<dbReference type="InterPro" id="IPR058922">
    <property type="entry name" value="WHD_DRP"/>
</dbReference>
<keyword evidence="3" id="KW-1185">Reference proteome</keyword>
<reference evidence="4" key="1">
    <citation type="submission" date="2025-08" db="UniProtKB">
        <authorList>
            <consortium name="RefSeq"/>
        </authorList>
    </citation>
    <scope>IDENTIFICATION</scope>
    <source>
        <tissue evidence="4">Seedling</tissue>
    </source>
</reference>
<dbReference type="Gene3D" id="1.10.8.430">
    <property type="entry name" value="Helical domain of apoptotic protease-activating factors"/>
    <property type="match status" value="1"/>
</dbReference>
<dbReference type="SUPFAM" id="SSF52540">
    <property type="entry name" value="P-loop containing nucleoside triphosphate hydrolases"/>
    <property type="match status" value="1"/>
</dbReference>